<feature type="compositionally biased region" description="Acidic residues" evidence="2">
    <location>
        <begin position="623"/>
        <end position="637"/>
    </location>
</feature>
<feature type="compositionally biased region" description="Polar residues" evidence="2">
    <location>
        <begin position="824"/>
        <end position="856"/>
    </location>
</feature>
<feature type="compositionally biased region" description="Acidic residues" evidence="2">
    <location>
        <begin position="662"/>
        <end position="680"/>
    </location>
</feature>
<evidence type="ECO:0000256" key="1">
    <source>
        <dbReference type="ARBA" id="ARBA00006180"/>
    </source>
</evidence>
<dbReference type="GO" id="GO:0030027">
    <property type="term" value="C:lamellipodium"/>
    <property type="evidence" value="ECO:0007669"/>
    <property type="project" value="Ensembl"/>
</dbReference>
<name>A0A8C6VKC6_NAJNA</name>
<dbReference type="GO" id="GO:0019888">
    <property type="term" value="F:protein phosphatase regulator activity"/>
    <property type="evidence" value="ECO:0007669"/>
    <property type="project" value="Ensembl"/>
</dbReference>
<dbReference type="AlphaFoldDB" id="A0A8C6VKC6"/>
<protein>
    <submittedName>
        <fullName evidence="3">Protein phosphatase 6 regulatory subunit 1</fullName>
    </submittedName>
</protein>
<dbReference type="PANTHER" id="PTHR12634:SF13">
    <property type="entry name" value="SERINE_THREONINE-PROTEIN PHOSPHATASE 6 REGULATORY SUBUNIT 1"/>
    <property type="match status" value="1"/>
</dbReference>
<keyword evidence="4" id="KW-1185">Reference proteome</keyword>
<feature type="compositionally biased region" description="Basic and acidic residues" evidence="2">
    <location>
        <begin position="698"/>
        <end position="714"/>
    </location>
</feature>
<dbReference type="GeneTree" id="ENSGT00390000009899"/>
<accession>A0A8C6VKC6</accession>
<evidence type="ECO:0000256" key="2">
    <source>
        <dbReference type="SAM" id="MobiDB-lite"/>
    </source>
</evidence>
<evidence type="ECO:0000313" key="3">
    <source>
        <dbReference type="Ensembl" id="ENSNNAP00000005577.1"/>
    </source>
</evidence>
<gene>
    <name evidence="3" type="primary">PPP6R1</name>
</gene>
<feature type="compositionally biased region" description="Pro residues" evidence="2">
    <location>
        <begin position="790"/>
        <end position="808"/>
    </location>
</feature>
<dbReference type="PANTHER" id="PTHR12634">
    <property type="entry name" value="SIT4 YEAST -ASSOCIATING PROTEIN-RELATED"/>
    <property type="match status" value="1"/>
</dbReference>
<dbReference type="GO" id="GO:0005634">
    <property type="term" value="C:nucleus"/>
    <property type="evidence" value="ECO:0007669"/>
    <property type="project" value="TreeGrafter"/>
</dbReference>
<dbReference type="OMA" id="ECKSHNP"/>
<dbReference type="Pfam" id="PF04499">
    <property type="entry name" value="SAPS"/>
    <property type="match status" value="1"/>
</dbReference>
<dbReference type="Gene3D" id="1.25.10.10">
    <property type="entry name" value="Leucine-rich Repeat Variant"/>
    <property type="match status" value="1"/>
</dbReference>
<proteinExistence type="inferred from homology"/>
<dbReference type="Ensembl" id="ENSNNAT00000005824.1">
    <property type="protein sequence ID" value="ENSNNAP00000005577.1"/>
    <property type="gene ID" value="ENSNNAG00000003751.1"/>
</dbReference>
<feature type="region of interest" description="Disordered" evidence="2">
    <location>
        <begin position="623"/>
        <end position="856"/>
    </location>
</feature>
<dbReference type="Proteomes" id="UP000694559">
    <property type="component" value="Unplaced"/>
</dbReference>
<sequence length="856" mass="95320">MFWKFDLHTTSHIDTLLERGNVTLFELLDEEDVLQECKVVNRKLIDFLVQPEHMEALVTCVTEEPPGDVDERVRYKYPSVSCEILTSDVTQINDALGEDESLLRRLYGFLQTGGILNPLLASFFSKVMGILINRKTDQIVAFLRKKDDFVNLLLHHIGTSAIMDLLLRLLTCVEQSQLKQDVFNWLNEEKVVQKLIGMIHPSKDDNQHSNASQSLCDIIRLSREQMIQIQDSPEPDQLLATLEKQETVEQLLSNMLDGEQSESVIVNGIQVLLTLLEPRRSRSALGGIGGFYCNMEGQMEMTAPNCEVASSQASLGTLHAIKQRLRELHRLLLDPPKKEALQTTWGVLDPPLGNTRLHVVKLLASSLGTSNTALRDEIIELGAIDTMLDLYFKYTYNNFLHAQIEACLSNIFSPLVGDETIENHPEPHPETPVIQHLLQKCHLIQRILSAWEENEQSQLDGGRRKGYMGHLTRIANALAQGSEKWPHSNLIKQLLKEMPEEDQEQWEKFVSGPLSETNKKNTVDLVNMHNLHSSSDDDENDLKEFSFPQEAVLQQAFVGYQMQQMTSFIDHFGFHDEEFGEQEENVSAPFDKTANITFSLNADDDSSNANLFDICYKERIQQFDDDEEADSSDGEDIWQEKERSFTSDTSPSMTVRRLGSTDSEDSEDSEGEGVEEEDSGGGDGEAIPVSNGCGEQTEAERTLGDSSWADRSDLSSKSTKSSQLGAADTGAAVWDQPNSGASCYGKDENWASFPEQQDSPSKVLTEPAILSQEVARNNGLQVEAASSVPQDPPTPDTGPPEEGNPPNSPIVTTVASTKEPPPSTSDSIQPLQGTTEAPQPEHSNPQIEQQQQSAAR</sequence>
<dbReference type="InterPro" id="IPR011989">
    <property type="entry name" value="ARM-like"/>
</dbReference>
<dbReference type="InterPro" id="IPR007587">
    <property type="entry name" value="SAPS"/>
</dbReference>
<reference evidence="3" key="1">
    <citation type="submission" date="2025-08" db="UniProtKB">
        <authorList>
            <consortium name="Ensembl"/>
        </authorList>
    </citation>
    <scope>IDENTIFICATION</scope>
</reference>
<dbReference type="GO" id="GO:0031267">
    <property type="term" value="F:small GTPase binding"/>
    <property type="evidence" value="ECO:0007669"/>
    <property type="project" value="Ensembl"/>
</dbReference>
<dbReference type="GO" id="GO:0005829">
    <property type="term" value="C:cytosol"/>
    <property type="evidence" value="ECO:0007669"/>
    <property type="project" value="Ensembl"/>
</dbReference>
<dbReference type="GO" id="GO:0019903">
    <property type="term" value="F:protein phosphatase binding"/>
    <property type="evidence" value="ECO:0007669"/>
    <property type="project" value="InterPro"/>
</dbReference>
<dbReference type="OrthoDB" id="295029at2759"/>
<reference evidence="3" key="2">
    <citation type="submission" date="2025-09" db="UniProtKB">
        <authorList>
            <consortium name="Ensembl"/>
        </authorList>
    </citation>
    <scope>IDENTIFICATION</scope>
</reference>
<organism evidence="3 4">
    <name type="scientific">Naja naja</name>
    <name type="common">Indian cobra</name>
    <dbReference type="NCBI Taxonomy" id="35670"/>
    <lineage>
        <taxon>Eukaryota</taxon>
        <taxon>Metazoa</taxon>
        <taxon>Chordata</taxon>
        <taxon>Craniata</taxon>
        <taxon>Vertebrata</taxon>
        <taxon>Euteleostomi</taxon>
        <taxon>Lepidosauria</taxon>
        <taxon>Squamata</taxon>
        <taxon>Bifurcata</taxon>
        <taxon>Unidentata</taxon>
        <taxon>Episquamata</taxon>
        <taxon>Toxicofera</taxon>
        <taxon>Serpentes</taxon>
        <taxon>Colubroidea</taxon>
        <taxon>Elapidae</taxon>
        <taxon>Elapinae</taxon>
        <taxon>Naja</taxon>
    </lineage>
</organism>
<evidence type="ECO:0000313" key="4">
    <source>
        <dbReference type="Proteomes" id="UP000694559"/>
    </source>
</evidence>
<comment type="similarity">
    <text evidence="1">Belongs to the SAPS family.</text>
</comment>